<dbReference type="STRING" id="158441.A0A226F2N5"/>
<comment type="caution">
    <text evidence="8">Lacks conserved residue(s) required for the propagation of feature annotation.</text>
</comment>
<evidence type="ECO:0000313" key="10">
    <source>
        <dbReference type="Proteomes" id="UP000198287"/>
    </source>
</evidence>
<evidence type="ECO:0000256" key="2">
    <source>
        <dbReference type="ARBA" id="ARBA00004308"/>
    </source>
</evidence>
<dbReference type="GO" id="GO:0012505">
    <property type="term" value="C:endomembrane system"/>
    <property type="evidence" value="ECO:0007669"/>
    <property type="project" value="UniProtKB-SubCell"/>
</dbReference>
<keyword evidence="4" id="KW-0677">Repeat</keyword>
<dbReference type="PROSITE" id="PS01209">
    <property type="entry name" value="LDLRA_1"/>
    <property type="match status" value="1"/>
</dbReference>
<sequence>MEKLTVQMGRTKSATYRNNAQNRLFSAKPIVMDWRKIKMKLCCRTTVPNVFLVQSYVMESQILLALSDKNCDEGEDEEGCSGRERCPQGTFQCATTKECLPEHHFCNSIADCKDLSDENEQKCKLEFHPFIHPEFCPFRCSNGLCRSSAIVCSGVNGCGDFSDEKAMSKTNDMTKKWKRVAPVNPSILGLSDPMPRLGIY</sequence>
<dbReference type="EMBL" id="LNIX01000001">
    <property type="protein sequence ID" value="OXA63697.1"/>
    <property type="molecule type" value="Genomic_DNA"/>
</dbReference>
<gene>
    <name evidence="9" type="ORF">Fcan01_02151</name>
</gene>
<dbReference type="PRINTS" id="PR00261">
    <property type="entry name" value="LDLRECEPTOR"/>
</dbReference>
<keyword evidence="9" id="KW-0675">Receptor</keyword>
<comment type="subcellular location">
    <subcellularLocation>
        <location evidence="2">Endomembrane system</location>
    </subcellularLocation>
    <subcellularLocation>
        <location evidence="1">Membrane</location>
        <topology evidence="1">Single-pass membrane protein</topology>
    </subcellularLocation>
</comment>
<accession>A0A226F2N5</accession>
<dbReference type="GO" id="GO:0016192">
    <property type="term" value="P:vesicle-mediated transport"/>
    <property type="evidence" value="ECO:0007669"/>
    <property type="project" value="UniProtKB-ARBA"/>
</dbReference>
<proteinExistence type="predicted"/>
<keyword evidence="7" id="KW-1015">Disulfide bond</keyword>
<evidence type="ECO:0000313" key="9">
    <source>
        <dbReference type="EMBL" id="OXA63697.1"/>
    </source>
</evidence>
<reference evidence="9 10" key="1">
    <citation type="submission" date="2015-12" db="EMBL/GenBank/DDBJ databases">
        <title>The genome of Folsomia candida.</title>
        <authorList>
            <person name="Faddeeva A."/>
            <person name="Derks M.F."/>
            <person name="Anvar Y."/>
            <person name="Smit S."/>
            <person name="Van Straalen N."/>
            <person name="Roelofs D."/>
        </authorList>
    </citation>
    <scope>NUCLEOTIDE SEQUENCE [LARGE SCALE GENOMIC DNA]</scope>
    <source>
        <strain evidence="9 10">VU population</strain>
        <tissue evidence="9">Whole body</tissue>
    </source>
</reference>
<dbReference type="InterPro" id="IPR050685">
    <property type="entry name" value="LDLR"/>
</dbReference>
<dbReference type="InterPro" id="IPR023415">
    <property type="entry name" value="LDLR_class-A_CS"/>
</dbReference>
<protein>
    <submittedName>
        <fullName evidence="9">Low-density lipoprotein receptor-related protein 2</fullName>
    </submittedName>
</protein>
<name>A0A226F2N5_FOLCA</name>
<dbReference type="CDD" id="cd00112">
    <property type="entry name" value="LDLa"/>
    <property type="match status" value="2"/>
</dbReference>
<dbReference type="GO" id="GO:0005886">
    <property type="term" value="C:plasma membrane"/>
    <property type="evidence" value="ECO:0007669"/>
    <property type="project" value="TreeGrafter"/>
</dbReference>
<keyword evidence="3" id="KW-0812">Transmembrane</keyword>
<evidence type="ECO:0000256" key="8">
    <source>
        <dbReference type="PROSITE-ProRule" id="PRU00124"/>
    </source>
</evidence>
<dbReference type="SUPFAM" id="SSF57424">
    <property type="entry name" value="LDL receptor-like module"/>
    <property type="match status" value="2"/>
</dbReference>
<keyword evidence="6" id="KW-0472">Membrane</keyword>
<keyword evidence="5" id="KW-1133">Transmembrane helix</keyword>
<dbReference type="OrthoDB" id="9991628at2759"/>
<evidence type="ECO:0000256" key="7">
    <source>
        <dbReference type="ARBA" id="ARBA00023157"/>
    </source>
</evidence>
<evidence type="ECO:0000256" key="4">
    <source>
        <dbReference type="ARBA" id="ARBA00022737"/>
    </source>
</evidence>
<dbReference type="InterPro" id="IPR036055">
    <property type="entry name" value="LDL_receptor-like_sf"/>
</dbReference>
<dbReference type="Pfam" id="PF00057">
    <property type="entry name" value="Ldl_recept_a"/>
    <property type="match status" value="1"/>
</dbReference>
<dbReference type="AlphaFoldDB" id="A0A226F2N5"/>
<evidence type="ECO:0000256" key="6">
    <source>
        <dbReference type="ARBA" id="ARBA00023136"/>
    </source>
</evidence>
<dbReference type="Proteomes" id="UP000198287">
    <property type="component" value="Unassembled WGS sequence"/>
</dbReference>
<keyword evidence="10" id="KW-1185">Reference proteome</keyword>
<dbReference type="PROSITE" id="PS50068">
    <property type="entry name" value="LDLRA_2"/>
    <property type="match status" value="1"/>
</dbReference>
<evidence type="ECO:0000256" key="5">
    <source>
        <dbReference type="ARBA" id="ARBA00022989"/>
    </source>
</evidence>
<evidence type="ECO:0000256" key="3">
    <source>
        <dbReference type="ARBA" id="ARBA00022692"/>
    </source>
</evidence>
<organism evidence="9 10">
    <name type="scientific">Folsomia candida</name>
    <name type="common">Springtail</name>
    <dbReference type="NCBI Taxonomy" id="158441"/>
    <lineage>
        <taxon>Eukaryota</taxon>
        <taxon>Metazoa</taxon>
        <taxon>Ecdysozoa</taxon>
        <taxon>Arthropoda</taxon>
        <taxon>Hexapoda</taxon>
        <taxon>Collembola</taxon>
        <taxon>Entomobryomorpha</taxon>
        <taxon>Isotomoidea</taxon>
        <taxon>Isotomidae</taxon>
        <taxon>Proisotominae</taxon>
        <taxon>Folsomia</taxon>
    </lineage>
</organism>
<dbReference type="Gene3D" id="4.10.400.10">
    <property type="entry name" value="Low-density Lipoprotein Receptor"/>
    <property type="match status" value="2"/>
</dbReference>
<dbReference type="InterPro" id="IPR002172">
    <property type="entry name" value="LDrepeatLR_classA_rpt"/>
</dbReference>
<evidence type="ECO:0000256" key="1">
    <source>
        <dbReference type="ARBA" id="ARBA00004167"/>
    </source>
</evidence>
<comment type="caution">
    <text evidence="9">The sequence shown here is derived from an EMBL/GenBank/DDBJ whole genome shotgun (WGS) entry which is preliminary data.</text>
</comment>
<keyword evidence="9" id="KW-0449">Lipoprotein</keyword>
<dbReference type="PANTHER" id="PTHR24270">
    <property type="entry name" value="LOW-DENSITY LIPOPROTEIN RECEPTOR-RELATED"/>
    <property type="match status" value="1"/>
</dbReference>
<dbReference type="SMART" id="SM00192">
    <property type="entry name" value="LDLa"/>
    <property type="match status" value="2"/>
</dbReference>